<evidence type="ECO:0000256" key="1">
    <source>
        <dbReference type="ARBA" id="ARBA00023002"/>
    </source>
</evidence>
<dbReference type="Pfam" id="PF00248">
    <property type="entry name" value="Aldo_ket_red"/>
    <property type="match status" value="1"/>
</dbReference>
<protein>
    <submittedName>
        <fullName evidence="3">Aldo/keto reductase</fullName>
    </submittedName>
</protein>
<feature type="domain" description="NADP-dependent oxidoreductase" evidence="2">
    <location>
        <begin position="16"/>
        <end position="320"/>
    </location>
</feature>
<dbReference type="InterPro" id="IPR036812">
    <property type="entry name" value="NAD(P)_OxRdtase_dom_sf"/>
</dbReference>
<dbReference type="InterPro" id="IPR050523">
    <property type="entry name" value="AKR_Detox_Biosynth"/>
</dbReference>
<name>A0ABV1D9T6_9FIRM</name>
<dbReference type="SUPFAM" id="SSF51430">
    <property type="entry name" value="NAD(P)-linked oxidoreductase"/>
    <property type="match status" value="1"/>
</dbReference>
<evidence type="ECO:0000313" key="4">
    <source>
        <dbReference type="Proteomes" id="UP001454086"/>
    </source>
</evidence>
<dbReference type="Gene3D" id="3.20.20.100">
    <property type="entry name" value="NADP-dependent oxidoreductase domain"/>
    <property type="match status" value="1"/>
</dbReference>
<organism evidence="3 4">
    <name type="scientific">Enterocloster hominis</name>
    <name type="common">ex Hitch et al. 2024</name>
    <dbReference type="NCBI Taxonomy" id="1917870"/>
    <lineage>
        <taxon>Bacteria</taxon>
        <taxon>Bacillati</taxon>
        <taxon>Bacillota</taxon>
        <taxon>Clostridia</taxon>
        <taxon>Lachnospirales</taxon>
        <taxon>Lachnospiraceae</taxon>
        <taxon>Enterocloster</taxon>
    </lineage>
</organism>
<dbReference type="Proteomes" id="UP001454086">
    <property type="component" value="Unassembled WGS sequence"/>
</dbReference>
<evidence type="ECO:0000259" key="2">
    <source>
        <dbReference type="Pfam" id="PF00248"/>
    </source>
</evidence>
<keyword evidence="4" id="KW-1185">Reference proteome</keyword>
<reference evidence="3 4" key="1">
    <citation type="submission" date="2024-03" db="EMBL/GenBank/DDBJ databases">
        <title>Human intestinal bacterial collection.</title>
        <authorList>
            <person name="Pauvert C."/>
            <person name="Hitch T.C.A."/>
            <person name="Clavel T."/>
        </authorList>
    </citation>
    <scope>NUCLEOTIDE SEQUENCE [LARGE SCALE GENOMIC DNA]</scope>
    <source>
        <strain evidence="3 4">CLA-SR-H021</strain>
    </source>
</reference>
<keyword evidence="1" id="KW-0560">Oxidoreductase</keyword>
<dbReference type="InterPro" id="IPR023210">
    <property type="entry name" value="NADP_OxRdtase_dom"/>
</dbReference>
<accession>A0ABV1D9T6</accession>
<comment type="caution">
    <text evidence="3">The sequence shown here is derived from an EMBL/GenBank/DDBJ whole genome shotgun (WGS) entry which is preliminary data.</text>
</comment>
<dbReference type="PANTHER" id="PTHR43364:SF4">
    <property type="entry name" value="NAD(P)-LINKED OXIDOREDUCTASE SUPERFAMILY PROTEIN"/>
    <property type="match status" value="1"/>
</dbReference>
<dbReference type="PANTHER" id="PTHR43364">
    <property type="entry name" value="NADH-SPECIFIC METHYLGLYOXAL REDUCTASE-RELATED"/>
    <property type="match status" value="1"/>
</dbReference>
<gene>
    <name evidence="3" type="ORF">WMQ36_19445</name>
</gene>
<dbReference type="RefSeq" id="WP_040379613.1">
    <property type="nucleotide sequence ID" value="NZ_JBBMFM010000090.1"/>
</dbReference>
<dbReference type="EMBL" id="JBBMFM010000090">
    <property type="protein sequence ID" value="MEQ2427145.1"/>
    <property type="molecule type" value="Genomic_DNA"/>
</dbReference>
<proteinExistence type="predicted"/>
<sequence length="329" mass="36958">MRTQTIGNTDIQAPVISLGTWSMGGDAQWGEQDDAGSLKAIDAAVENGITMIDTAPAYGFGHSEELVGQAIRRFKREDLIIETKCGVWWKDDQGTVILSRDGRTIRRNLSRKAMLQEVDDSLMRLGLDYIDIYVTHQQPLPPFNVEISEIMGTLNELKKAGKIRAVGISNASLDQLREYMRYGQVDLVQERYSMLDQKKINAFLPICREYNITVQAYSPLEQGLLTGKIGMDYVLDAVNVRNKIAWFQPEKRQRVLDMLEGWKDLCGKYGCGITELVIAWTLSGYDRTNVICGGRKIAHVLGYIKGGELALWQSDLDRMNADIKVCVGE</sequence>
<evidence type="ECO:0000313" key="3">
    <source>
        <dbReference type="EMBL" id="MEQ2427145.1"/>
    </source>
</evidence>